<dbReference type="EMBL" id="KQ964259">
    <property type="protein sequence ID" value="KXJ88102.1"/>
    <property type="molecule type" value="Genomic_DNA"/>
</dbReference>
<feature type="domain" description="CHRD" evidence="2">
    <location>
        <begin position="57"/>
        <end position="206"/>
    </location>
</feature>
<name>A0A136IT25_9PEZI</name>
<organism evidence="3 4">
    <name type="scientific">Microdochium bolleyi</name>
    <dbReference type="NCBI Taxonomy" id="196109"/>
    <lineage>
        <taxon>Eukaryota</taxon>
        <taxon>Fungi</taxon>
        <taxon>Dikarya</taxon>
        <taxon>Ascomycota</taxon>
        <taxon>Pezizomycotina</taxon>
        <taxon>Sordariomycetes</taxon>
        <taxon>Xylariomycetidae</taxon>
        <taxon>Xylariales</taxon>
        <taxon>Microdochiaceae</taxon>
        <taxon>Microdochium</taxon>
    </lineage>
</organism>
<accession>A0A136IT25</accession>
<protein>
    <recommendedName>
        <fullName evidence="2">CHRD domain-containing protein</fullName>
    </recommendedName>
</protein>
<keyword evidence="1" id="KW-0732">Signal</keyword>
<proteinExistence type="predicted"/>
<dbReference type="Proteomes" id="UP000070501">
    <property type="component" value="Unassembled WGS sequence"/>
</dbReference>
<feature type="chain" id="PRO_5007293074" description="CHRD domain-containing protein" evidence="1">
    <location>
        <begin position="19"/>
        <end position="209"/>
    </location>
</feature>
<feature type="signal peptide" evidence="1">
    <location>
        <begin position="1"/>
        <end position="18"/>
    </location>
</feature>
<evidence type="ECO:0000313" key="4">
    <source>
        <dbReference type="Proteomes" id="UP000070501"/>
    </source>
</evidence>
<dbReference type="AlphaFoldDB" id="A0A136IT25"/>
<dbReference type="Pfam" id="PF07452">
    <property type="entry name" value="CHRD"/>
    <property type="match status" value="1"/>
</dbReference>
<evidence type="ECO:0000256" key="1">
    <source>
        <dbReference type="SAM" id="SignalP"/>
    </source>
</evidence>
<dbReference type="InParanoid" id="A0A136IT25"/>
<dbReference type="InterPro" id="IPR010895">
    <property type="entry name" value="CHRD"/>
</dbReference>
<evidence type="ECO:0000259" key="2">
    <source>
        <dbReference type="SMART" id="SM00754"/>
    </source>
</evidence>
<gene>
    <name evidence="3" type="ORF">Micbo1qcDRAFT_123360</name>
</gene>
<dbReference type="OrthoDB" id="3554264at2759"/>
<sequence>MHFSTPFIAACLGLGASAAPSITRDLGIDSLPSNSHEVRGLINKILYKSRGPFDFTSTYEIVAEPKQVVNPQNEFTGGLEGALGYFNFGLNSHEDVICYNITLVNFRGDYQSMAKTSTHIHEGAPGKTGPPRIAFPNPEPWGGEGSNIRRSIGCLKGPFETGITANGADTGAGFTIAKLEANPSAFNADTHSSLAVPGAVRGQFGSSKC</sequence>
<keyword evidence="4" id="KW-1185">Reference proteome</keyword>
<evidence type="ECO:0000313" key="3">
    <source>
        <dbReference type="EMBL" id="KXJ88102.1"/>
    </source>
</evidence>
<dbReference type="SMART" id="SM00754">
    <property type="entry name" value="CHRD"/>
    <property type="match status" value="1"/>
</dbReference>
<reference evidence="4" key="1">
    <citation type="submission" date="2016-02" db="EMBL/GenBank/DDBJ databases">
        <title>Draft genome sequence of Microdochium bolleyi, a fungal endophyte of beachgrass.</title>
        <authorList>
            <consortium name="DOE Joint Genome Institute"/>
            <person name="David A.S."/>
            <person name="May G."/>
            <person name="Haridas S."/>
            <person name="Lim J."/>
            <person name="Wang M."/>
            <person name="Labutti K."/>
            <person name="Lipzen A."/>
            <person name="Barry K."/>
            <person name="Grigoriev I.V."/>
        </authorList>
    </citation>
    <scope>NUCLEOTIDE SEQUENCE [LARGE SCALE GENOMIC DNA]</scope>
    <source>
        <strain evidence="4">J235TASD1</strain>
    </source>
</reference>